<feature type="compositionally biased region" description="Basic and acidic residues" evidence="1">
    <location>
        <begin position="94"/>
        <end position="106"/>
    </location>
</feature>
<sequence length="323" mass="35788">MPWVKLDDRFPSHRKVALLPDRAFRLHVSAICWCSENLTDGRIADRELPLVAKIRGLKATAQQLVDAGLWDRIEGGWEIHDYLDYNPSRAQVIAERKKNAERQERFRQRKNGKPVPPDGNGVTPDAPDAHGTHDGDTNAARRRHDGDTTATGSDAAPEAESQVSEVRNGVTNEVPSRPVPSRPLSMADVGGESAGSSAADLDAFAPSPIEVDGFHLNDSMRAWALRTFGPGLDLDYETAQFIDHFRANGQRRSNWPTEWQKWIRRSAKFASERAARPPLRAVSGGWQPGMTPRPSTTDQRVQQAIEAGRRLQALADAQTQENP</sequence>
<name>A0ABP5NK16_9ACTN</name>
<organism evidence="2 3">
    <name type="scientific">Streptomyces bangladeshensis</name>
    <dbReference type="NCBI Taxonomy" id="295352"/>
    <lineage>
        <taxon>Bacteria</taxon>
        <taxon>Bacillati</taxon>
        <taxon>Actinomycetota</taxon>
        <taxon>Actinomycetes</taxon>
        <taxon>Kitasatosporales</taxon>
        <taxon>Streptomycetaceae</taxon>
        <taxon>Streptomyces</taxon>
    </lineage>
</organism>
<evidence type="ECO:0000256" key="1">
    <source>
        <dbReference type="SAM" id="MobiDB-lite"/>
    </source>
</evidence>
<evidence type="ECO:0008006" key="4">
    <source>
        <dbReference type="Google" id="ProtNLM"/>
    </source>
</evidence>
<feature type="region of interest" description="Disordered" evidence="1">
    <location>
        <begin position="94"/>
        <end position="197"/>
    </location>
</feature>
<feature type="compositionally biased region" description="Basic and acidic residues" evidence="1">
    <location>
        <begin position="127"/>
        <end position="136"/>
    </location>
</feature>
<gene>
    <name evidence="2" type="ORF">GCM10009787_48390</name>
</gene>
<dbReference type="EMBL" id="BAAAOQ010000016">
    <property type="protein sequence ID" value="GAA2199837.1"/>
    <property type="molecule type" value="Genomic_DNA"/>
</dbReference>
<dbReference type="Proteomes" id="UP001501391">
    <property type="component" value="Unassembled WGS sequence"/>
</dbReference>
<reference evidence="3" key="1">
    <citation type="journal article" date="2019" name="Int. J. Syst. Evol. Microbiol.">
        <title>The Global Catalogue of Microorganisms (GCM) 10K type strain sequencing project: providing services to taxonomists for standard genome sequencing and annotation.</title>
        <authorList>
            <consortium name="The Broad Institute Genomics Platform"/>
            <consortium name="The Broad Institute Genome Sequencing Center for Infectious Disease"/>
            <person name="Wu L."/>
            <person name="Ma J."/>
        </authorList>
    </citation>
    <scope>NUCLEOTIDE SEQUENCE [LARGE SCALE GENOMIC DNA]</scope>
    <source>
        <strain evidence="3">JCM 14924</strain>
    </source>
</reference>
<accession>A0ABP5NK16</accession>
<dbReference type="RefSeq" id="WP_346163530.1">
    <property type="nucleotide sequence ID" value="NZ_BAAAOQ010000016.1"/>
</dbReference>
<feature type="compositionally biased region" description="Polar residues" evidence="1">
    <location>
        <begin position="293"/>
        <end position="302"/>
    </location>
</feature>
<proteinExistence type="predicted"/>
<feature type="compositionally biased region" description="Polar residues" evidence="1">
    <location>
        <begin position="161"/>
        <end position="173"/>
    </location>
</feature>
<protein>
    <recommendedName>
        <fullName evidence="4">DnaT DNA-binding domain-containing protein</fullName>
    </recommendedName>
</protein>
<keyword evidence="3" id="KW-1185">Reference proteome</keyword>
<evidence type="ECO:0000313" key="3">
    <source>
        <dbReference type="Proteomes" id="UP001501391"/>
    </source>
</evidence>
<comment type="caution">
    <text evidence="2">The sequence shown here is derived from an EMBL/GenBank/DDBJ whole genome shotgun (WGS) entry which is preliminary data.</text>
</comment>
<feature type="region of interest" description="Disordered" evidence="1">
    <location>
        <begin position="274"/>
        <end position="302"/>
    </location>
</feature>
<evidence type="ECO:0000313" key="2">
    <source>
        <dbReference type="EMBL" id="GAA2199837.1"/>
    </source>
</evidence>